<evidence type="ECO:0000313" key="2">
    <source>
        <dbReference type="EMBL" id="SNR87947.1"/>
    </source>
</evidence>
<evidence type="ECO:0000313" key="3">
    <source>
        <dbReference type="Proteomes" id="UP000198324"/>
    </source>
</evidence>
<dbReference type="InterPro" id="IPR021747">
    <property type="entry name" value="DUF3313"/>
</dbReference>
<evidence type="ECO:0000256" key="1">
    <source>
        <dbReference type="SAM" id="SignalP"/>
    </source>
</evidence>
<accession>A0A238ZX21</accession>
<reference evidence="2 3" key="1">
    <citation type="submission" date="2017-06" db="EMBL/GenBank/DDBJ databases">
        <authorList>
            <person name="Kim H.J."/>
            <person name="Triplett B.A."/>
        </authorList>
    </citation>
    <scope>NUCLEOTIDE SEQUENCE [LARGE SCALE GENOMIC DNA]</scope>
    <source>
        <strain evidence="2 3">DSM 13116</strain>
    </source>
</reference>
<keyword evidence="1" id="KW-0732">Signal</keyword>
<dbReference type="Proteomes" id="UP000198324">
    <property type="component" value="Unassembled WGS sequence"/>
</dbReference>
<gene>
    <name evidence="2" type="ORF">SAMN04488503_1681</name>
</gene>
<dbReference type="PROSITE" id="PS51257">
    <property type="entry name" value="PROKAR_LIPOPROTEIN"/>
    <property type="match status" value="1"/>
</dbReference>
<dbReference type="RefSeq" id="WP_089273668.1">
    <property type="nucleotide sequence ID" value="NZ_FZOC01000003.1"/>
</dbReference>
<dbReference type="Pfam" id="PF11769">
    <property type="entry name" value="DUF3313"/>
    <property type="match status" value="1"/>
</dbReference>
<dbReference type="EMBL" id="FZOC01000003">
    <property type="protein sequence ID" value="SNR87947.1"/>
    <property type="molecule type" value="Genomic_DNA"/>
</dbReference>
<feature type="signal peptide" evidence="1">
    <location>
        <begin position="1"/>
        <end position="20"/>
    </location>
</feature>
<keyword evidence="3" id="KW-1185">Reference proteome</keyword>
<dbReference type="OrthoDB" id="5460524at2"/>
<organism evidence="2 3">
    <name type="scientific">Humidesulfovibrio mexicanus</name>
    <dbReference type="NCBI Taxonomy" id="147047"/>
    <lineage>
        <taxon>Bacteria</taxon>
        <taxon>Pseudomonadati</taxon>
        <taxon>Thermodesulfobacteriota</taxon>
        <taxon>Desulfovibrionia</taxon>
        <taxon>Desulfovibrionales</taxon>
        <taxon>Desulfovibrionaceae</taxon>
        <taxon>Humidesulfovibrio</taxon>
    </lineage>
</organism>
<evidence type="ECO:0008006" key="4">
    <source>
        <dbReference type="Google" id="ProtNLM"/>
    </source>
</evidence>
<sequence length="238" mass="25938">MRTMARLALPALLLLLCACAAKDPAPADPNQTPEQAAAAQHFLGAEYAKMTQVPGHPERFAWRKPGIDPKHYNAVLLDKTVIWRMDELAKESGVKPEELTALAQHFDGVLVKTMQSIDFPLAAYPQPRVLRISAAVTQVKASNPTRNTISSVLPVGILITLGRKAAGSSDPNVGSCTMEFRFSDAQTGESIALFADHKDGDKYDSANFQALGQAEKAMDQWAEALREGILKNWGVRKE</sequence>
<feature type="chain" id="PRO_5012241006" description="DUF3313 domain-containing protein" evidence="1">
    <location>
        <begin position="21"/>
        <end position="238"/>
    </location>
</feature>
<protein>
    <recommendedName>
        <fullName evidence="4">DUF3313 domain-containing protein</fullName>
    </recommendedName>
</protein>
<dbReference type="AlphaFoldDB" id="A0A238ZX21"/>
<name>A0A238ZX21_9BACT</name>
<proteinExistence type="predicted"/>